<feature type="compositionally biased region" description="Acidic residues" evidence="1">
    <location>
        <begin position="319"/>
        <end position="333"/>
    </location>
</feature>
<dbReference type="Proteomes" id="UP000671914">
    <property type="component" value="Chromosome"/>
</dbReference>
<dbReference type="AlphaFoldDB" id="A0A975INH0"/>
<evidence type="ECO:0000256" key="1">
    <source>
        <dbReference type="SAM" id="MobiDB-lite"/>
    </source>
</evidence>
<dbReference type="SUPFAM" id="SSF53300">
    <property type="entry name" value="vWA-like"/>
    <property type="match status" value="1"/>
</dbReference>
<dbReference type="RefSeq" id="WP_210897623.1">
    <property type="nucleotide sequence ID" value="NZ_CP071696.1"/>
</dbReference>
<evidence type="ECO:0000313" key="3">
    <source>
        <dbReference type="EMBL" id="QTX04234.1"/>
    </source>
</evidence>
<gene>
    <name evidence="3" type="ORF">G127AT_13235</name>
</gene>
<dbReference type="InterPro" id="IPR002035">
    <property type="entry name" value="VWF_A"/>
</dbReference>
<sequence length="630" mass="64475">MPIVPLVAGAAALVLIVTGSVLWFGGFFAPFFAAASSDGKCETTEPIAVVADPSVTPSLADIAKNFDKVDTHCSDVTVRSQDSADTAAVLATGGKLDADIWVPDSRAWVDRVNAISASIGRPAPKLQVGEAVATTPIVFAADASRIEDLSEAPVGWGSILAGQIDAVLADPEGSAASLASLATLKERTGKDARVYSAAALELGKTIPASTGAALGAVFSAKDEIVAITTERAVAAYNATATEGELAAVYPNDGTIMLEYPFIRLGGDEPAPTGDAEPPAESDEGSGDTEGDTSKGDTSKDDAEGDEAKGDDASAKGDAAEEGAAEGDAAEEGDSAAKDAASANAGSKVDAHGKPKALTSKKELIDAFEDAVHAGSKRLAKAAFRDSKGSGDISATGVLEEPIEAKPAAAGAAQVELLREWSVLNLRSRMLAVIDVSGSMEEPAGNGLRRIDVFQQAAIGAMSKFSGEVELGVWVFSTLRNGGADYEDLSPLAPLGDPGHLAEVQGIIQSLPQRLGGGTGLYDTTLAAVKKVTESYDPNKVNTVLLITDGKNEDEGGGLDLNGLLAELDKIHDPKRPVAVIMIGFGPDTDMDAMTKIAQATGGAAYSATQPEDLGLVLVDAISQRSCRPNC</sequence>
<feature type="compositionally biased region" description="Basic and acidic residues" evidence="1">
    <location>
        <begin position="291"/>
        <end position="318"/>
    </location>
</feature>
<dbReference type="PROSITE" id="PS50234">
    <property type="entry name" value="VWFA"/>
    <property type="match status" value="1"/>
</dbReference>
<dbReference type="SUPFAM" id="SSF53850">
    <property type="entry name" value="Periplasmic binding protein-like II"/>
    <property type="match status" value="1"/>
</dbReference>
<proteinExistence type="predicted"/>
<dbReference type="Pfam" id="PF00092">
    <property type="entry name" value="VWA"/>
    <property type="match status" value="1"/>
</dbReference>
<feature type="domain" description="VWFA" evidence="2">
    <location>
        <begin position="428"/>
        <end position="621"/>
    </location>
</feature>
<dbReference type="Gene3D" id="3.40.50.410">
    <property type="entry name" value="von Willebrand factor, type A domain"/>
    <property type="match status" value="1"/>
</dbReference>
<feature type="compositionally biased region" description="Acidic residues" evidence="1">
    <location>
        <begin position="277"/>
        <end position="290"/>
    </location>
</feature>
<accession>A0A975INH0</accession>
<name>A0A975INH0_9MICO</name>
<organism evidence="3 4">
    <name type="scientific">Agromyces archimandritae</name>
    <dbReference type="NCBI Taxonomy" id="2781962"/>
    <lineage>
        <taxon>Bacteria</taxon>
        <taxon>Bacillati</taxon>
        <taxon>Actinomycetota</taxon>
        <taxon>Actinomycetes</taxon>
        <taxon>Micrococcales</taxon>
        <taxon>Microbacteriaceae</taxon>
        <taxon>Agromyces</taxon>
    </lineage>
</organism>
<protein>
    <submittedName>
        <fullName evidence="3">VWA domain-containing protein</fullName>
    </submittedName>
</protein>
<dbReference type="KEGG" id="aarc:G127AT_13235"/>
<reference evidence="3" key="1">
    <citation type="submission" date="2021-03" db="EMBL/GenBank/DDBJ databases">
        <title>Agromyces archimandritus sp. nov., isolated from the cockroach Archimandrita tessellata.</title>
        <authorList>
            <person name="Guzman J."/>
            <person name="Ortuzar M."/>
            <person name="Poehlein A."/>
            <person name="Daniel R."/>
            <person name="Trujillo M."/>
            <person name="Vilcinskas A."/>
        </authorList>
    </citation>
    <scope>NUCLEOTIDE SEQUENCE</scope>
    <source>
        <strain evidence="3">G127AT</strain>
    </source>
</reference>
<keyword evidence="4" id="KW-1185">Reference proteome</keyword>
<dbReference type="SMART" id="SM00327">
    <property type="entry name" value="VWA"/>
    <property type="match status" value="1"/>
</dbReference>
<feature type="compositionally biased region" description="Low complexity" evidence="1">
    <location>
        <begin position="337"/>
        <end position="347"/>
    </location>
</feature>
<evidence type="ECO:0000313" key="4">
    <source>
        <dbReference type="Proteomes" id="UP000671914"/>
    </source>
</evidence>
<evidence type="ECO:0000259" key="2">
    <source>
        <dbReference type="PROSITE" id="PS50234"/>
    </source>
</evidence>
<feature type="region of interest" description="Disordered" evidence="1">
    <location>
        <begin position="265"/>
        <end position="354"/>
    </location>
</feature>
<dbReference type="InterPro" id="IPR036465">
    <property type="entry name" value="vWFA_dom_sf"/>
</dbReference>
<dbReference type="EMBL" id="CP071696">
    <property type="protein sequence ID" value="QTX04234.1"/>
    <property type="molecule type" value="Genomic_DNA"/>
</dbReference>